<accession>A0A150G9U1</accession>
<protein>
    <submittedName>
        <fullName evidence="2">Uncharacterized protein</fullName>
    </submittedName>
</protein>
<dbReference type="PANTHER" id="PTHR21207:SF2">
    <property type="entry name" value="PARKIN COREGULATED GENE PROTEIN"/>
    <property type="match status" value="1"/>
</dbReference>
<dbReference type="Pfam" id="PF10274">
    <property type="entry name" value="ParcG"/>
    <property type="match status" value="1"/>
</dbReference>
<dbReference type="OrthoDB" id="544617at2759"/>
<feature type="region of interest" description="Disordered" evidence="1">
    <location>
        <begin position="667"/>
        <end position="709"/>
    </location>
</feature>
<dbReference type="STRING" id="33097.A0A150G9U1"/>
<proteinExistence type="predicted"/>
<organism evidence="2 3">
    <name type="scientific">Gonium pectorale</name>
    <name type="common">Green alga</name>
    <dbReference type="NCBI Taxonomy" id="33097"/>
    <lineage>
        <taxon>Eukaryota</taxon>
        <taxon>Viridiplantae</taxon>
        <taxon>Chlorophyta</taxon>
        <taxon>core chlorophytes</taxon>
        <taxon>Chlorophyceae</taxon>
        <taxon>CS clade</taxon>
        <taxon>Chlamydomonadales</taxon>
        <taxon>Volvocaceae</taxon>
        <taxon>Gonium</taxon>
    </lineage>
</organism>
<keyword evidence="3" id="KW-1185">Reference proteome</keyword>
<dbReference type="AlphaFoldDB" id="A0A150G9U1"/>
<evidence type="ECO:0000313" key="2">
    <source>
        <dbReference type="EMBL" id="KXZ46601.1"/>
    </source>
</evidence>
<feature type="region of interest" description="Disordered" evidence="1">
    <location>
        <begin position="519"/>
        <end position="575"/>
    </location>
</feature>
<evidence type="ECO:0000313" key="3">
    <source>
        <dbReference type="Proteomes" id="UP000075714"/>
    </source>
</evidence>
<feature type="compositionally biased region" description="Gly residues" evidence="1">
    <location>
        <begin position="553"/>
        <end position="566"/>
    </location>
</feature>
<name>A0A150G9U1_GONPE</name>
<dbReference type="InterPro" id="IPR019399">
    <property type="entry name" value="Parkin_co-regulated_protein"/>
</dbReference>
<dbReference type="Proteomes" id="UP000075714">
    <property type="component" value="Unassembled WGS sequence"/>
</dbReference>
<reference evidence="3" key="1">
    <citation type="journal article" date="2016" name="Nat. Commun.">
        <title>The Gonium pectorale genome demonstrates co-option of cell cycle regulation during the evolution of multicellularity.</title>
        <authorList>
            <person name="Hanschen E.R."/>
            <person name="Marriage T.N."/>
            <person name="Ferris P.J."/>
            <person name="Hamaji T."/>
            <person name="Toyoda A."/>
            <person name="Fujiyama A."/>
            <person name="Neme R."/>
            <person name="Noguchi H."/>
            <person name="Minakuchi Y."/>
            <person name="Suzuki M."/>
            <person name="Kawai-Toyooka H."/>
            <person name="Smith D.R."/>
            <person name="Sparks H."/>
            <person name="Anderson J."/>
            <person name="Bakaric R."/>
            <person name="Luria V."/>
            <person name="Karger A."/>
            <person name="Kirschner M.W."/>
            <person name="Durand P.M."/>
            <person name="Michod R.E."/>
            <person name="Nozaki H."/>
            <person name="Olson B.J."/>
        </authorList>
    </citation>
    <scope>NUCLEOTIDE SEQUENCE [LARGE SCALE GENOMIC DNA]</scope>
    <source>
        <strain evidence="3">NIES-2863</strain>
    </source>
</reference>
<comment type="caution">
    <text evidence="2">The sequence shown here is derived from an EMBL/GenBank/DDBJ whole genome shotgun (WGS) entry which is preliminary data.</text>
</comment>
<feature type="compositionally biased region" description="Gly residues" evidence="1">
    <location>
        <begin position="672"/>
        <end position="687"/>
    </location>
</feature>
<evidence type="ECO:0000256" key="1">
    <source>
        <dbReference type="SAM" id="MobiDB-lite"/>
    </source>
</evidence>
<dbReference type="EMBL" id="LSYV01000043">
    <property type="protein sequence ID" value="KXZ46601.1"/>
    <property type="molecule type" value="Genomic_DNA"/>
</dbReference>
<dbReference type="GO" id="GO:0051879">
    <property type="term" value="F:Hsp90 protein binding"/>
    <property type="evidence" value="ECO:0007669"/>
    <property type="project" value="TreeGrafter"/>
</dbReference>
<gene>
    <name evidence="2" type="ORF">GPECTOR_42g812</name>
</gene>
<dbReference type="PANTHER" id="PTHR21207">
    <property type="entry name" value="PARKIN COREGULATED GENE PROTEIN PARK2 COREGULATED"/>
    <property type="match status" value="1"/>
</dbReference>
<dbReference type="GO" id="GO:0030544">
    <property type="term" value="F:Hsp70 protein binding"/>
    <property type="evidence" value="ECO:0007669"/>
    <property type="project" value="TreeGrafter"/>
</dbReference>
<sequence>MAELLHYSRAGVQGPMLAAPTAVHPGVAPREPAFPAGAWLPTSPNPREGLALDAGVRHKQAEAYAGAAAAAAEALGDEMIGRKPPRTPAGVAAPYQKPAAQRAAERAIRPWDPASGLGEARGARLLQVEGSNAGAGAYARPGAPALYEPPSAAAVDAVAAAAGRVARAGQGQVTAHGAYSVQQGAQEREIWPVELKDKPPRYCTGCRGSHEPSRERDPAWQPYTPHTRLANLQQLDTKFSRAMFKGVLCCSLSESYWDPVRWTTQPIAMDPATFRQQLRLTFDGIREGHEPYRFLATRAAEALLSCPGRGPQVAAAVPDLVAPLKLCLNTLQPELVGGLLLLLAKLLRCHPAVPPAMAPFLRHLLPPLALFRGHNRLRLELPSPVCVASTGTFSGRGVPPEAGGRSCRVCRAPVDRVLDAAAARAAAAEALARNAAALGAQAAADPESALPPPTGKRLPGRVCGRYTLSELVEEVAGLLAAGGGDVARRLIRSYLPAFGYVSQQEQSRCRVVEEELQAAAEGGGGARRPRSASRRPASAGKPRRRSRTKSVDGAGGSHGGGGGDGDVGSSRPAWSSTVLTREDLARWDGMEFRDESYDKPRRGAESYDIAGGGGGGGGAGGPVLSVLTPVPVFDTPHDPLYRKLMEGACVRKEAARRSVTFAHVRPDEVRKGGGGAQRRGGAGGAGGRPASANVEVPYRASRASQHRGF</sequence>